<proteinExistence type="predicted"/>
<keyword evidence="1" id="KW-0472">Membrane</keyword>
<feature type="transmembrane region" description="Helical" evidence="1">
    <location>
        <begin position="12"/>
        <end position="30"/>
    </location>
</feature>
<evidence type="ECO:0000313" key="3">
    <source>
        <dbReference type="Proteomes" id="UP000293952"/>
    </source>
</evidence>
<comment type="caution">
    <text evidence="2">The sequence shown here is derived from an EMBL/GenBank/DDBJ whole genome shotgun (WGS) entry which is preliminary data.</text>
</comment>
<keyword evidence="3" id="KW-1185">Reference proteome</keyword>
<dbReference type="RefSeq" id="WP_130091775.1">
    <property type="nucleotide sequence ID" value="NZ_SETE01000001.1"/>
</dbReference>
<feature type="transmembrane region" description="Helical" evidence="1">
    <location>
        <begin position="36"/>
        <end position="54"/>
    </location>
</feature>
<organism evidence="2 3">
    <name type="scientific">Brumimicrobium glaciale</name>
    <dbReference type="NCBI Taxonomy" id="200475"/>
    <lineage>
        <taxon>Bacteria</taxon>
        <taxon>Pseudomonadati</taxon>
        <taxon>Bacteroidota</taxon>
        <taxon>Flavobacteriia</taxon>
        <taxon>Flavobacteriales</taxon>
        <taxon>Crocinitomicaceae</taxon>
        <taxon>Brumimicrobium</taxon>
    </lineage>
</organism>
<reference evidence="2 3" key="1">
    <citation type="submission" date="2019-02" db="EMBL/GenBank/DDBJ databases">
        <title>Genome sequence of the sea-ice species Brumimicrobium glaciale.</title>
        <authorList>
            <person name="Bowman J.P."/>
        </authorList>
    </citation>
    <scope>NUCLEOTIDE SEQUENCE [LARGE SCALE GENOMIC DNA]</scope>
    <source>
        <strain evidence="2 3">IC156</strain>
    </source>
</reference>
<dbReference type="EMBL" id="SETE01000001">
    <property type="protein sequence ID" value="RYM35408.1"/>
    <property type="molecule type" value="Genomic_DNA"/>
</dbReference>
<gene>
    <name evidence="2" type="ORF">ERX46_00005</name>
</gene>
<keyword evidence="1" id="KW-1133">Transmembrane helix</keyword>
<evidence type="ECO:0000256" key="1">
    <source>
        <dbReference type="SAM" id="Phobius"/>
    </source>
</evidence>
<evidence type="ECO:0000313" key="2">
    <source>
        <dbReference type="EMBL" id="RYM35408.1"/>
    </source>
</evidence>
<dbReference type="OrthoDB" id="1452529at2"/>
<protein>
    <submittedName>
        <fullName evidence="2">Uncharacterized protein</fullName>
    </submittedName>
</protein>
<dbReference type="Proteomes" id="UP000293952">
    <property type="component" value="Unassembled WGS sequence"/>
</dbReference>
<sequence length="129" mass="15533">MRIQYKKRQLNFNLIFGIIWLSYFFVKLFFDDKLDWIDYGWILISLAYLLTYFYQKKYKYVTIENGILTVNGPFGKKLNLTEIKRIKKFAGDYILKTDKEELTINTQIIEPNSLAELNAELEKLKIEWN</sequence>
<accession>A0A4Q4KPF1</accession>
<keyword evidence="1" id="KW-0812">Transmembrane</keyword>
<name>A0A4Q4KPF1_9FLAO</name>
<dbReference type="AlphaFoldDB" id="A0A4Q4KPF1"/>